<comment type="caution">
    <text evidence="2">The sequence shown here is derived from an EMBL/GenBank/DDBJ whole genome shotgun (WGS) entry which is preliminary data.</text>
</comment>
<sequence length="104" mass="11880">MEDELKEDPKRVTQGAAILIDQLPRRQDRGIHQNKPLRARLFETMEFRAVENHRKKPSEGDLVSSGIYPLTKRVNPKQDLVLVELSLMIVSPMGIGAVPMSYRQ</sequence>
<accession>A0AAV0AHS1</accession>
<reference evidence="2" key="1">
    <citation type="submission" date="2022-06" db="EMBL/GenBank/DDBJ databases">
        <authorList>
            <consortium name="SYNGENTA / RWTH Aachen University"/>
        </authorList>
    </citation>
    <scope>NUCLEOTIDE SEQUENCE</scope>
</reference>
<dbReference type="AlphaFoldDB" id="A0AAV0AHS1"/>
<gene>
    <name evidence="2" type="ORF">PPACK8108_LOCUS950</name>
</gene>
<keyword evidence="1" id="KW-1133">Transmembrane helix</keyword>
<dbReference type="Proteomes" id="UP001153365">
    <property type="component" value="Unassembled WGS sequence"/>
</dbReference>
<keyword evidence="1" id="KW-0472">Membrane</keyword>
<evidence type="ECO:0000313" key="2">
    <source>
        <dbReference type="EMBL" id="CAH7666583.1"/>
    </source>
</evidence>
<name>A0AAV0AHS1_PHAPC</name>
<dbReference type="EMBL" id="CALTRL010000134">
    <property type="protein sequence ID" value="CAH7666583.1"/>
    <property type="molecule type" value="Genomic_DNA"/>
</dbReference>
<keyword evidence="3" id="KW-1185">Reference proteome</keyword>
<keyword evidence="1" id="KW-0812">Transmembrane</keyword>
<protein>
    <submittedName>
        <fullName evidence="2">Uncharacterized protein</fullName>
    </submittedName>
</protein>
<feature type="transmembrane region" description="Helical" evidence="1">
    <location>
        <begin position="80"/>
        <end position="102"/>
    </location>
</feature>
<evidence type="ECO:0000313" key="3">
    <source>
        <dbReference type="Proteomes" id="UP001153365"/>
    </source>
</evidence>
<proteinExistence type="predicted"/>
<organism evidence="2 3">
    <name type="scientific">Phakopsora pachyrhizi</name>
    <name type="common">Asian soybean rust disease fungus</name>
    <dbReference type="NCBI Taxonomy" id="170000"/>
    <lineage>
        <taxon>Eukaryota</taxon>
        <taxon>Fungi</taxon>
        <taxon>Dikarya</taxon>
        <taxon>Basidiomycota</taxon>
        <taxon>Pucciniomycotina</taxon>
        <taxon>Pucciniomycetes</taxon>
        <taxon>Pucciniales</taxon>
        <taxon>Phakopsoraceae</taxon>
        <taxon>Phakopsora</taxon>
    </lineage>
</organism>
<evidence type="ECO:0000256" key="1">
    <source>
        <dbReference type="SAM" id="Phobius"/>
    </source>
</evidence>